<dbReference type="EMBL" id="PJAF01000003">
    <property type="protein sequence ID" value="PKF69444.1"/>
    <property type="molecule type" value="Genomic_DNA"/>
</dbReference>
<dbReference type="Gene3D" id="1.10.1200.10">
    <property type="entry name" value="ACP-like"/>
    <property type="match status" value="1"/>
</dbReference>
<comment type="caution">
    <text evidence="4">The sequence shown here is derived from an EMBL/GenBank/DDBJ whole genome shotgun (WGS) entry which is preliminary data.</text>
</comment>
<evidence type="ECO:0000313" key="5">
    <source>
        <dbReference type="Proteomes" id="UP000233249"/>
    </source>
</evidence>
<evidence type="ECO:0000256" key="1">
    <source>
        <dbReference type="ARBA" id="ARBA00022450"/>
    </source>
</evidence>
<evidence type="ECO:0000256" key="2">
    <source>
        <dbReference type="ARBA" id="ARBA00022553"/>
    </source>
</evidence>
<keyword evidence="1" id="KW-0596">Phosphopantetheine</keyword>
<dbReference type="Proteomes" id="UP000233249">
    <property type="component" value="Unassembled WGS sequence"/>
</dbReference>
<evidence type="ECO:0000313" key="4">
    <source>
        <dbReference type="EMBL" id="PKF69444.1"/>
    </source>
</evidence>
<dbReference type="GO" id="GO:0031177">
    <property type="term" value="F:phosphopantetheine binding"/>
    <property type="evidence" value="ECO:0007669"/>
    <property type="project" value="InterPro"/>
</dbReference>
<dbReference type="InterPro" id="IPR009081">
    <property type="entry name" value="PP-bd_ACP"/>
</dbReference>
<proteinExistence type="predicted"/>
<reference evidence="4 5" key="1">
    <citation type="submission" date="2017-12" db="EMBL/GenBank/DDBJ databases">
        <title>Corynebacterium mastitidis 16-1433 Genome.</title>
        <authorList>
            <person name="Gulvik C.A."/>
        </authorList>
    </citation>
    <scope>NUCLEOTIDE SEQUENCE [LARGE SCALE GENOMIC DNA]</scope>
    <source>
        <strain evidence="4 5">16-1433</strain>
    </source>
</reference>
<keyword evidence="2" id="KW-0597">Phosphoprotein</keyword>
<dbReference type="Pfam" id="PF00550">
    <property type="entry name" value="PP-binding"/>
    <property type="match status" value="1"/>
</dbReference>
<accession>A0A2N0X9R1</accession>
<organism evidence="4 5">
    <name type="scientific">Corynebacterium mastitidis</name>
    <dbReference type="NCBI Taxonomy" id="161890"/>
    <lineage>
        <taxon>Bacteria</taxon>
        <taxon>Bacillati</taxon>
        <taxon>Actinomycetota</taxon>
        <taxon>Actinomycetes</taxon>
        <taxon>Mycobacteriales</taxon>
        <taxon>Corynebacteriaceae</taxon>
        <taxon>Corynebacterium</taxon>
    </lineage>
</organism>
<dbReference type="InterPro" id="IPR036736">
    <property type="entry name" value="ACP-like_sf"/>
</dbReference>
<name>A0A2N0X9R1_9CORY</name>
<feature type="domain" description="Carrier" evidence="3">
    <location>
        <begin position="25"/>
        <end position="103"/>
    </location>
</feature>
<dbReference type="SMART" id="SM00823">
    <property type="entry name" value="PKS_PP"/>
    <property type="match status" value="1"/>
</dbReference>
<dbReference type="SUPFAM" id="SSF47336">
    <property type="entry name" value="ACP-like"/>
    <property type="match status" value="1"/>
</dbReference>
<gene>
    <name evidence="4" type="ORF">CXB45_02000</name>
</gene>
<dbReference type="AlphaFoldDB" id="A0A2N0X9R1"/>
<dbReference type="PROSITE" id="PS50075">
    <property type="entry name" value="CARRIER"/>
    <property type="match status" value="1"/>
</dbReference>
<dbReference type="InterPro" id="IPR020806">
    <property type="entry name" value="PKS_PP-bd"/>
</dbReference>
<evidence type="ECO:0000259" key="3">
    <source>
        <dbReference type="PROSITE" id="PS50075"/>
    </source>
</evidence>
<sequence>MLGNIMGNLADQLAAKFGAEEQHDDQPEGTLARLARIVADVTGADPQGIDASTPLRDGAGATSLDVVEITVRAEDAFGVRLDGQTVANFATVGDLVEFLDTTSA</sequence>
<dbReference type="STRING" id="1121365.GCA_000375365_00312"/>
<protein>
    <submittedName>
        <fullName evidence="4">Acyl carrier protein</fullName>
    </submittedName>
</protein>